<evidence type="ECO:0000313" key="2">
    <source>
        <dbReference type="EMBL" id="GAB1255001.1"/>
    </source>
</evidence>
<keyword evidence="1" id="KW-0472">Membrane</keyword>
<evidence type="ECO:0000313" key="3">
    <source>
        <dbReference type="Proteomes" id="UP001628192"/>
    </source>
</evidence>
<name>A0ABQ0EB40_9BACT</name>
<gene>
    <name evidence="2" type="ORF">Defa_24880</name>
</gene>
<keyword evidence="3" id="KW-1185">Reference proteome</keyword>
<evidence type="ECO:0008006" key="4">
    <source>
        <dbReference type="Google" id="ProtNLM"/>
    </source>
</evidence>
<reference evidence="2 3" key="1">
    <citation type="journal article" date="2025" name="Int. J. Syst. Evol. Microbiol.">
        <title>Desulfovibrio falkowii sp. nov., Porphyromonas miyakawae sp. nov., Mediterraneibacter flintii sp. nov. and Owariibacterium komagatae gen. nov., sp. nov., isolated from human faeces.</title>
        <authorList>
            <person name="Hamaguchi T."/>
            <person name="Ohara M."/>
            <person name="Hisatomi A."/>
            <person name="Sekiguchi K."/>
            <person name="Takeda J.I."/>
            <person name="Ueyama J."/>
            <person name="Ito M."/>
            <person name="Nishiwaki H."/>
            <person name="Ogi T."/>
            <person name="Hirayama M."/>
            <person name="Ohkuma M."/>
            <person name="Sakamoto M."/>
            <person name="Ohno K."/>
        </authorList>
    </citation>
    <scope>NUCLEOTIDE SEQUENCE [LARGE SCALE GENOMIC DNA]</scope>
    <source>
        <strain evidence="2 3">13CB8C</strain>
    </source>
</reference>
<feature type="transmembrane region" description="Helical" evidence="1">
    <location>
        <begin position="21"/>
        <end position="43"/>
    </location>
</feature>
<comment type="caution">
    <text evidence="2">The sequence shown here is derived from an EMBL/GenBank/DDBJ whole genome shotgun (WGS) entry which is preliminary data.</text>
</comment>
<keyword evidence="1" id="KW-1133">Transmembrane helix</keyword>
<evidence type="ECO:0000256" key="1">
    <source>
        <dbReference type="SAM" id="Phobius"/>
    </source>
</evidence>
<proteinExistence type="predicted"/>
<dbReference type="Proteomes" id="UP001628192">
    <property type="component" value="Unassembled WGS sequence"/>
</dbReference>
<organism evidence="2 3">
    <name type="scientific">Desulfovibrio falkowii</name>
    <dbReference type="NCBI Taxonomy" id="3136602"/>
    <lineage>
        <taxon>Bacteria</taxon>
        <taxon>Pseudomonadati</taxon>
        <taxon>Thermodesulfobacteriota</taxon>
        <taxon>Desulfovibrionia</taxon>
        <taxon>Desulfovibrionales</taxon>
        <taxon>Desulfovibrionaceae</taxon>
        <taxon>Desulfovibrio</taxon>
    </lineage>
</organism>
<dbReference type="EMBL" id="BAAFSG010000001">
    <property type="protein sequence ID" value="GAB1255001.1"/>
    <property type="molecule type" value="Genomic_DNA"/>
</dbReference>
<sequence>MAEREIALKETISGNVNRLEIFRLILGGMFLCGALLLAWWLASKDHPETALAIAALPVVGAIASAGIKLFRGK</sequence>
<keyword evidence="1" id="KW-0812">Transmembrane</keyword>
<protein>
    <recommendedName>
        <fullName evidence="4">Integron gene cassette protein</fullName>
    </recommendedName>
</protein>
<feature type="transmembrane region" description="Helical" evidence="1">
    <location>
        <begin position="49"/>
        <end position="70"/>
    </location>
</feature>
<accession>A0ABQ0EB40</accession>